<evidence type="ECO:0000259" key="5">
    <source>
        <dbReference type="Pfam" id="PF22939"/>
    </source>
</evidence>
<dbReference type="InterPro" id="IPR002110">
    <property type="entry name" value="Ankyrin_rpt"/>
</dbReference>
<dbReference type="PROSITE" id="PS50297">
    <property type="entry name" value="ANK_REP_REGION"/>
    <property type="match status" value="6"/>
</dbReference>
<keyword evidence="2" id="KW-0040">ANK repeat</keyword>
<feature type="repeat" description="ANK" evidence="2">
    <location>
        <begin position="1206"/>
        <end position="1238"/>
    </location>
</feature>
<feature type="repeat" description="ANK" evidence="2">
    <location>
        <begin position="1020"/>
        <end position="1049"/>
    </location>
</feature>
<feature type="domain" description="Nucleoside phosphorylase" evidence="4">
    <location>
        <begin position="12"/>
        <end position="293"/>
    </location>
</feature>
<dbReference type="SUPFAM" id="SSF52540">
    <property type="entry name" value="P-loop containing nucleoside triphosphate hydrolases"/>
    <property type="match status" value="1"/>
</dbReference>
<gene>
    <name evidence="8" type="ORF">TCE0_044r17504</name>
</gene>
<dbReference type="Pfam" id="PF24883">
    <property type="entry name" value="NPHP3_N"/>
    <property type="match status" value="1"/>
</dbReference>
<feature type="domain" description="GPI inositol-deacylase winged helix" evidence="5">
    <location>
        <begin position="670"/>
        <end position="751"/>
    </location>
</feature>
<dbReference type="EMBL" id="DF933840">
    <property type="protein sequence ID" value="GAM43022.1"/>
    <property type="molecule type" value="Genomic_DNA"/>
</dbReference>
<dbReference type="SMART" id="SM00248">
    <property type="entry name" value="ANK"/>
    <property type="match status" value="11"/>
</dbReference>
<evidence type="ECO:0000256" key="1">
    <source>
        <dbReference type="ARBA" id="ARBA00022737"/>
    </source>
</evidence>
<dbReference type="InterPro" id="IPR036770">
    <property type="entry name" value="Ankyrin_rpt-contain_sf"/>
</dbReference>
<dbReference type="InterPro" id="IPR056884">
    <property type="entry name" value="NPHP3-like_N"/>
</dbReference>
<dbReference type="InterPro" id="IPR054471">
    <property type="entry name" value="GPIID_WHD"/>
</dbReference>
<dbReference type="InterPro" id="IPR027417">
    <property type="entry name" value="P-loop_NTPase"/>
</dbReference>
<evidence type="ECO:0000313" key="9">
    <source>
        <dbReference type="Proteomes" id="UP000053095"/>
    </source>
</evidence>
<evidence type="ECO:0000313" key="8">
    <source>
        <dbReference type="EMBL" id="GAM43022.1"/>
    </source>
</evidence>
<keyword evidence="9" id="KW-1185">Reference proteome</keyword>
<dbReference type="Gene3D" id="3.40.50.1580">
    <property type="entry name" value="Nucleoside phosphorylase domain"/>
    <property type="match status" value="1"/>
</dbReference>
<dbReference type="Pfam" id="PF22939">
    <property type="entry name" value="WHD_GPIID"/>
    <property type="match status" value="1"/>
</dbReference>
<feature type="domain" description="DUF7069" evidence="6">
    <location>
        <begin position="583"/>
        <end position="640"/>
    </location>
</feature>
<accession>A0A478ECC7</accession>
<dbReference type="GO" id="GO:0003824">
    <property type="term" value="F:catalytic activity"/>
    <property type="evidence" value="ECO:0007669"/>
    <property type="project" value="InterPro"/>
</dbReference>
<dbReference type="Pfam" id="PF12796">
    <property type="entry name" value="Ank_2"/>
    <property type="match status" value="3"/>
</dbReference>
<dbReference type="InterPro" id="IPR055497">
    <property type="entry name" value="DUF7069"/>
</dbReference>
<feature type="repeat" description="ANK" evidence="2">
    <location>
        <begin position="1174"/>
        <end position="1206"/>
    </location>
</feature>
<evidence type="ECO:0000256" key="2">
    <source>
        <dbReference type="PROSITE-ProRule" id="PRU00023"/>
    </source>
</evidence>
<evidence type="ECO:0000256" key="3">
    <source>
        <dbReference type="SAM" id="MobiDB-lite"/>
    </source>
</evidence>
<dbReference type="InterPro" id="IPR035994">
    <property type="entry name" value="Nucleoside_phosphorylase_sf"/>
</dbReference>
<dbReference type="SUPFAM" id="SSF48403">
    <property type="entry name" value="Ankyrin repeat"/>
    <property type="match status" value="2"/>
</dbReference>
<name>A0A478ECC7_TALPI</name>
<dbReference type="Gene3D" id="1.25.40.20">
    <property type="entry name" value="Ankyrin repeat-containing domain"/>
    <property type="match status" value="3"/>
</dbReference>
<dbReference type="Pfam" id="PF00023">
    <property type="entry name" value="Ank"/>
    <property type="match status" value="2"/>
</dbReference>
<evidence type="ECO:0000259" key="7">
    <source>
        <dbReference type="Pfam" id="PF24883"/>
    </source>
</evidence>
<dbReference type="GO" id="GO:0009116">
    <property type="term" value="P:nucleoside metabolic process"/>
    <property type="evidence" value="ECO:0007669"/>
    <property type="project" value="InterPro"/>
</dbReference>
<proteinExistence type="predicted"/>
<dbReference type="PROSITE" id="PS50088">
    <property type="entry name" value="ANK_REPEAT"/>
    <property type="match status" value="7"/>
</dbReference>
<dbReference type="Proteomes" id="UP000053095">
    <property type="component" value="Unassembled WGS sequence"/>
</dbReference>
<feature type="region of interest" description="Disordered" evidence="3">
    <location>
        <begin position="1267"/>
        <end position="1296"/>
    </location>
</feature>
<organism evidence="8 9">
    <name type="scientific">Talaromyces pinophilus</name>
    <name type="common">Penicillium pinophilum</name>
    <dbReference type="NCBI Taxonomy" id="128442"/>
    <lineage>
        <taxon>Eukaryota</taxon>
        <taxon>Fungi</taxon>
        <taxon>Dikarya</taxon>
        <taxon>Ascomycota</taxon>
        <taxon>Pezizomycotina</taxon>
        <taxon>Eurotiomycetes</taxon>
        <taxon>Eurotiomycetidae</taxon>
        <taxon>Eurotiales</taxon>
        <taxon>Trichocomaceae</taxon>
        <taxon>Talaromyces</taxon>
        <taxon>Talaromyces sect. Talaromyces</taxon>
    </lineage>
</organism>
<sequence length="1296" mass="145926">MESPPARNEFQIGWICALPIEAAAAIQMLDENFGILQEQERTDTNTYTLGRIGHHHVVIACLPDGQYGTTSATTVANNMLRTFSDSLRIGLMVGIGGGAPSVEHDIRLGDIVISRPEGSHGGVIQYDMGKIGKNGIFQRIGSLNSPPKSLLNALAQMRAAELYDDPQYPVYLQEAIGKNKRTQKTFYRPDVRSDRLFKIDYGHSEGVTCCDQCPAEWEEDRITREDGNPQTHYGTIASGNTLIKDGKMREAIRKDTGALCFEMEAAGLMADFPCLVVRGICDYADSHKNKQWQGYAALAAAAFTKELLGYVPKGVSQERLVADICPLLEDIKEGQRKAFDQRECHHREKMERALTENQRRCHQAFKTSTYEQYKDINPNRVKGTCEWVLKSSEYRRWWESSSNDLLWISADPGCGKSVLAKSLIDEVFHASTPTVSICYFFFKDNDEQNSLATALCAILHQLFGLQPHLLRYALPFWEKNREKIHQGVEDLWHIFMAAMSDPESVDTICVFDALDECRRSDQKQLIGKLQQYYTKHRLSPPRSSLKFLVTSRPYDEIEEDFQSIIELFPQIHLRGEEENDQIHDEISLVVKIRVSELGKQLKLKATTEARLEKVLLEMEHRTYLWLYLAIDDIRTMFKDSLRPDQESVPLIPKSVNEAYRKILDRVTPRQEATVKTILRIIVGARRPLTIMEMAMALGVATSKSARTVVEAKVDLEGLGEKIRRLCGLFVFINDSKIYLIHQTAREFLITNIDGTTRHKWHFLLIDIEKEMVEICARYLLMDDLTDREWQENVHGLLVYSAQHWPDHFREISSLKAELFELVYRLYDVNTERFALWFPVFWQSAMPFEEKPQMNELHLAAFNGHHSVIRRLAMSDEQAIDRPDTSGMNALQWASLRGHHKCVRLLLEKGAYVNAQGGKYGNALYAASLNGHVNIVQQLLEKRADVSAQCGLFGNALQAASFEGHIKIVQQLLTNGANVNAQGGVYGNALQATSFGGHIDIVQQLLLEGADVNAQGGFYGSTLQMASFKGYVDIVQLLLEKGVDVNAQGGDYGNSLQAASSGGHIDIVRKLLTNGANVNAQGGQFGNALQAASWRGHIDIVQQLLLEGADVNARGRSYLMIDGQSYPMIHRPVRRRPNHALQEYEMQLTLLGQQNKRRLMMAGQEQWLSDQRALGNSNALYAASAQGHVEIVRILLEKGAYVNAQGKYGNALYAASAQGHVEIVRILLEKGAYVNAQGGKYGNALYAASLKGHVDIVQVLQKYVSAKQKAQQTNTSHRRTRRIIDNPVQPKRRRIRN</sequence>
<dbReference type="InterPro" id="IPR053137">
    <property type="entry name" value="NLR-like"/>
</dbReference>
<dbReference type="Gene3D" id="3.40.50.300">
    <property type="entry name" value="P-loop containing nucleotide triphosphate hydrolases"/>
    <property type="match status" value="1"/>
</dbReference>
<evidence type="ECO:0000259" key="4">
    <source>
        <dbReference type="Pfam" id="PF01048"/>
    </source>
</evidence>
<dbReference type="SUPFAM" id="SSF53167">
    <property type="entry name" value="Purine and uridine phosphorylases"/>
    <property type="match status" value="1"/>
</dbReference>
<protein>
    <submittedName>
        <fullName evidence="8">Uncharacterized protein</fullName>
    </submittedName>
</protein>
<feature type="repeat" description="ANK" evidence="2">
    <location>
        <begin position="1083"/>
        <end position="1115"/>
    </location>
</feature>
<dbReference type="InterPro" id="IPR000845">
    <property type="entry name" value="Nucleoside_phosphorylase_d"/>
</dbReference>
<feature type="repeat" description="ANK" evidence="2">
    <location>
        <begin position="954"/>
        <end position="983"/>
    </location>
</feature>
<dbReference type="Pfam" id="PF23239">
    <property type="entry name" value="DUF7069"/>
    <property type="match status" value="1"/>
</dbReference>
<dbReference type="PANTHER" id="PTHR46082:SF11">
    <property type="entry name" value="AAA+ ATPASE DOMAIN-CONTAINING PROTEIN-RELATED"/>
    <property type="match status" value="1"/>
</dbReference>
<feature type="repeat" description="ANK" evidence="2">
    <location>
        <begin position="885"/>
        <end position="917"/>
    </location>
</feature>
<dbReference type="Pfam" id="PF01048">
    <property type="entry name" value="PNP_UDP_1"/>
    <property type="match status" value="1"/>
</dbReference>
<feature type="repeat" description="ANK" evidence="2">
    <location>
        <begin position="1050"/>
        <end position="1082"/>
    </location>
</feature>
<keyword evidence="1" id="KW-0677">Repeat</keyword>
<evidence type="ECO:0000259" key="6">
    <source>
        <dbReference type="Pfam" id="PF23239"/>
    </source>
</evidence>
<reference evidence="9" key="1">
    <citation type="journal article" date="2015" name="Genome Announc.">
        <title>Draft genome sequence of Talaromyces cellulolyticus strain Y-94, a source of lignocellulosic biomass-degrading enzymes.</title>
        <authorList>
            <person name="Fujii T."/>
            <person name="Koike H."/>
            <person name="Sawayama S."/>
            <person name="Yano S."/>
            <person name="Inoue H."/>
        </authorList>
    </citation>
    <scope>NUCLEOTIDE SEQUENCE [LARGE SCALE GENOMIC DNA]</scope>
    <source>
        <strain evidence="9">Y-94</strain>
    </source>
</reference>
<dbReference type="PANTHER" id="PTHR46082">
    <property type="entry name" value="ATP/GTP-BINDING PROTEIN-RELATED"/>
    <property type="match status" value="1"/>
</dbReference>
<feature type="domain" description="Nephrocystin 3-like N-terminal" evidence="7">
    <location>
        <begin position="383"/>
        <end position="552"/>
    </location>
</feature>